<proteinExistence type="predicted"/>
<organism evidence="1 2">
    <name type="scientific">Mycolicibacterium vanbaalenii</name>
    <name type="common">Mycobacterium vanbaalenii</name>
    <dbReference type="NCBI Taxonomy" id="110539"/>
    <lineage>
        <taxon>Bacteria</taxon>
        <taxon>Bacillati</taxon>
        <taxon>Actinomycetota</taxon>
        <taxon>Actinomycetes</taxon>
        <taxon>Mycobacteriales</taxon>
        <taxon>Mycobacteriaceae</taxon>
        <taxon>Mycolicibacterium</taxon>
    </lineage>
</organism>
<reference evidence="1 2" key="1">
    <citation type="submission" date="2019-11" db="EMBL/GenBank/DDBJ databases">
        <authorList>
            <person name="Holert J."/>
        </authorList>
    </citation>
    <scope>NUCLEOTIDE SEQUENCE [LARGE SCALE GENOMIC DNA]</scope>
    <source>
        <strain evidence="1">BC8_1</strain>
    </source>
</reference>
<dbReference type="Proteomes" id="UP000430146">
    <property type="component" value="Unassembled WGS sequence"/>
</dbReference>
<gene>
    <name evidence="1" type="ORF">AELLOGFF_01997</name>
</gene>
<protein>
    <submittedName>
        <fullName evidence="1">Uncharacterized protein</fullName>
    </submittedName>
</protein>
<dbReference type="AlphaFoldDB" id="A0A5S9RAF1"/>
<evidence type="ECO:0000313" key="2">
    <source>
        <dbReference type="Proteomes" id="UP000430146"/>
    </source>
</evidence>
<evidence type="ECO:0000313" key="1">
    <source>
        <dbReference type="EMBL" id="CAA0136460.1"/>
    </source>
</evidence>
<name>A0A5S9RAF1_MYCVN</name>
<keyword evidence="2" id="KW-1185">Reference proteome</keyword>
<sequence>MSDPWTMVAAITAEPAMPRHLGDEVLPVATGPTEKRSTGVCDGVALPSALSEVDEDDHNDVVTSAPLGSEEFNCLPEQQRMRLQRPLSKGTP</sequence>
<dbReference type="EMBL" id="CACSIP010000067">
    <property type="protein sequence ID" value="CAA0136460.1"/>
    <property type="molecule type" value="Genomic_DNA"/>
</dbReference>
<accession>A0A5S9RAF1</accession>